<organism evidence="1 2">
    <name type="scientific">Leptospira kirschneri str. 200802841</name>
    <dbReference type="NCBI Taxonomy" id="1193047"/>
    <lineage>
        <taxon>Bacteria</taxon>
        <taxon>Pseudomonadati</taxon>
        <taxon>Spirochaetota</taxon>
        <taxon>Spirochaetia</taxon>
        <taxon>Leptospirales</taxon>
        <taxon>Leptospiraceae</taxon>
        <taxon>Leptospira</taxon>
    </lineage>
</organism>
<name>A0A828Y4X3_9LEPT</name>
<reference evidence="1" key="1">
    <citation type="submission" date="2012-10" db="EMBL/GenBank/DDBJ databases">
        <authorList>
            <person name="Harkins D.M."/>
            <person name="Durkin A.S."/>
            <person name="Brinkac L.M."/>
            <person name="Selengut J.D."/>
            <person name="Sanka R."/>
            <person name="DePew J."/>
            <person name="Purushe J."/>
            <person name="Picardeau M."/>
            <person name="Werts C."/>
            <person name="Goarant C."/>
            <person name="Vinetz J.M."/>
            <person name="Sutton G.G."/>
            <person name="Nelson W.C."/>
            <person name="Fouts D.E."/>
        </authorList>
    </citation>
    <scope>NUCLEOTIDE SEQUENCE [LARGE SCALE GENOMIC DNA]</scope>
    <source>
        <strain evidence="1">200802841</strain>
    </source>
</reference>
<dbReference type="EMBL" id="AKWH02000041">
    <property type="protein sequence ID" value="EKO51408.1"/>
    <property type="molecule type" value="Genomic_DNA"/>
</dbReference>
<comment type="caution">
    <text evidence="1">The sequence shown here is derived from an EMBL/GenBank/DDBJ whole genome shotgun (WGS) entry which is preliminary data.</text>
</comment>
<sequence length="72" mass="8473">MNAITQREEIQREIVYRYKYMSTFAKRNHLNERLTYEFFSGRNNNRRVIAALNAEGFKNIELVLTKNTGSAA</sequence>
<evidence type="ECO:0000313" key="2">
    <source>
        <dbReference type="Proteomes" id="UP000006339"/>
    </source>
</evidence>
<protein>
    <submittedName>
        <fullName evidence="1">Uncharacterized protein</fullName>
    </submittedName>
</protein>
<proteinExistence type="predicted"/>
<keyword evidence="2" id="KW-1185">Reference proteome</keyword>
<evidence type="ECO:0000313" key="1">
    <source>
        <dbReference type="EMBL" id="EKO51408.1"/>
    </source>
</evidence>
<gene>
    <name evidence="1" type="ORF">LEP1GSC131_2048</name>
</gene>
<dbReference type="Proteomes" id="UP000006339">
    <property type="component" value="Unassembled WGS sequence"/>
</dbReference>
<dbReference type="AlphaFoldDB" id="A0A828Y4X3"/>
<dbReference type="RefSeq" id="WP_004770641.1">
    <property type="nucleotide sequence ID" value="NZ_AKWH02000041.1"/>
</dbReference>
<accession>A0A828Y4X3</accession>